<dbReference type="AlphaFoldDB" id="A0A7W8YY12"/>
<evidence type="ECO:0000259" key="1">
    <source>
        <dbReference type="PROSITE" id="PS50164"/>
    </source>
</evidence>
<organism evidence="2 3">
    <name type="scientific">Pedobacter cryoconitis</name>
    <dbReference type="NCBI Taxonomy" id="188932"/>
    <lineage>
        <taxon>Bacteria</taxon>
        <taxon>Pseudomonadati</taxon>
        <taxon>Bacteroidota</taxon>
        <taxon>Sphingobacteriia</taxon>
        <taxon>Sphingobacteriales</taxon>
        <taxon>Sphingobacteriaceae</taxon>
        <taxon>Pedobacter</taxon>
    </lineage>
</organism>
<dbReference type="EMBL" id="JACHCF010000014">
    <property type="protein sequence ID" value="MBB5623732.1"/>
    <property type="molecule type" value="Genomic_DNA"/>
</dbReference>
<dbReference type="Proteomes" id="UP000537718">
    <property type="component" value="Unassembled WGS sequence"/>
</dbReference>
<dbReference type="Pfam" id="PF01541">
    <property type="entry name" value="GIY-YIG"/>
    <property type="match status" value="1"/>
</dbReference>
<dbReference type="InterPro" id="IPR035901">
    <property type="entry name" value="GIY-YIG_endonuc_sf"/>
</dbReference>
<proteinExistence type="predicted"/>
<feature type="domain" description="GIY-YIG" evidence="1">
    <location>
        <begin position="1"/>
        <end position="92"/>
    </location>
</feature>
<dbReference type="InterPro" id="IPR000305">
    <property type="entry name" value="GIY-YIG_endonuc"/>
</dbReference>
<dbReference type="SUPFAM" id="SSF82771">
    <property type="entry name" value="GIY-YIG endonuclease"/>
    <property type="match status" value="1"/>
</dbReference>
<reference evidence="2 3" key="1">
    <citation type="submission" date="2020-08" db="EMBL/GenBank/DDBJ databases">
        <title>Genomic Encyclopedia of Type Strains, Phase IV (KMG-V): Genome sequencing to study the core and pangenomes of soil and plant-associated prokaryotes.</title>
        <authorList>
            <person name="Whitman W."/>
        </authorList>
    </citation>
    <scope>NUCLEOTIDE SEQUENCE [LARGE SCALE GENOMIC DNA]</scope>
    <source>
        <strain evidence="2 3">MP7CTX6</strain>
    </source>
</reference>
<sequence>MGVYLIYDQFDNLMYIGSTNKFNIRFGTDLRHESTHTLMEKLIKFEVHIDRATAQNHFSNHYKYKVHICYDKREAEALEHLAIWILNPKYNK</sequence>
<evidence type="ECO:0000313" key="3">
    <source>
        <dbReference type="Proteomes" id="UP000537718"/>
    </source>
</evidence>
<protein>
    <submittedName>
        <fullName evidence="2">Excinuclease UvrABC nuclease subunit</fullName>
    </submittedName>
</protein>
<dbReference type="PROSITE" id="PS50164">
    <property type="entry name" value="GIY_YIG"/>
    <property type="match status" value="1"/>
</dbReference>
<name>A0A7W8YY12_9SPHI</name>
<accession>A0A7W8YY12</accession>
<evidence type="ECO:0000313" key="2">
    <source>
        <dbReference type="EMBL" id="MBB5623732.1"/>
    </source>
</evidence>
<dbReference type="Gene3D" id="3.40.1440.10">
    <property type="entry name" value="GIY-YIG endonuclease"/>
    <property type="match status" value="1"/>
</dbReference>
<gene>
    <name evidence="2" type="ORF">HDE69_004819</name>
</gene>
<comment type="caution">
    <text evidence="2">The sequence shown here is derived from an EMBL/GenBank/DDBJ whole genome shotgun (WGS) entry which is preliminary data.</text>
</comment>